<evidence type="ECO:0000256" key="5">
    <source>
        <dbReference type="ARBA" id="ARBA00023136"/>
    </source>
</evidence>
<feature type="domain" description="Major facilitator superfamily (MFS) profile" evidence="7">
    <location>
        <begin position="55"/>
        <end position="459"/>
    </location>
</feature>
<protein>
    <recommendedName>
        <fullName evidence="7">Major facilitator superfamily (MFS) profile domain-containing protein</fullName>
    </recommendedName>
</protein>
<feature type="transmembrane region" description="Helical" evidence="6">
    <location>
        <begin position="377"/>
        <end position="398"/>
    </location>
</feature>
<dbReference type="FunFam" id="1.20.1250.20:FF:000013">
    <property type="entry name" value="MFS general substrate transporter"/>
    <property type="match status" value="1"/>
</dbReference>
<feature type="transmembrane region" description="Helical" evidence="6">
    <location>
        <begin position="438"/>
        <end position="462"/>
    </location>
</feature>
<feature type="transmembrane region" description="Helical" evidence="6">
    <location>
        <begin position="51"/>
        <end position="68"/>
    </location>
</feature>
<comment type="subcellular location">
    <subcellularLocation>
        <location evidence="1">Membrane</location>
        <topology evidence="1">Multi-pass membrane protein</topology>
    </subcellularLocation>
</comment>
<dbReference type="AlphaFoldDB" id="A0A4Z0ZA99"/>
<dbReference type="GO" id="GO:0016020">
    <property type="term" value="C:membrane"/>
    <property type="evidence" value="ECO:0007669"/>
    <property type="project" value="UniProtKB-SubCell"/>
</dbReference>
<name>A0A4Z0ZA99_9PEZI</name>
<evidence type="ECO:0000313" key="8">
    <source>
        <dbReference type="EMBL" id="TGJ86416.1"/>
    </source>
</evidence>
<feature type="transmembrane region" description="Helical" evidence="6">
    <location>
        <begin position="410"/>
        <end position="432"/>
    </location>
</feature>
<dbReference type="FunFam" id="1.20.1250.20:FF:000057">
    <property type="entry name" value="MFS general substrate transporter"/>
    <property type="match status" value="1"/>
</dbReference>
<accession>A0A4Z0ZA99</accession>
<keyword evidence="4 6" id="KW-1133">Transmembrane helix</keyword>
<dbReference type="GO" id="GO:0022857">
    <property type="term" value="F:transmembrane transporter activity"/>
    <property type="evidence" value="ECO:0007669"/>
    <property type="project" value="InterPro"/>
</dbReference>
<feature type="transmembrane region" description="Helical" evidence="6">
    <location>
        <begin position="148"/>
        <end position="172"/>
    </location>
</feature>
<dbReference type="InterPro" id="IPR036259">
    <property type="entry name" value="MFS_trans_sf"/>
</dbReference>
<keyword evidence="5 6" id="KW-0472">Membrane</keyword>
<evidence type="ECO:0000256" key="3">
    <source>
        <dbReference type="ARBA" id="ARBA00022692"/>
    </source>
</evidence>
<evidence type="ECO:0000256" key="2">
    <source>
        <dbReference type="ARBA" id="ARBA00022448"/>
    </source>
</evidence>
<evidence type="ECO:0000313" key="9">
    <source>
        <dbReference type="Proteomes" id="UP000297716"/>
    </source>
</evidence>
<feature type="transmembrane region" description="Helical" evidence="6">
    <location>
        <begin position="322"/>
        <end position="341"/>
    </location>
</feature>
<dbReference type="Gene3D" id="1.20.1250.20">
    <property type="entry name" value="MFS general substrate transporter like domains"/>
    <property type="match status" value="2"/>
</dbReference>
<evidence type="ECO:0000256" key="6">
    <source>
        <dbReference type="SAM" id="Phobius"/>
    </source>
</evidence>
<keyword evidence="3 6" id="KW-0812">Transmembrane</keyword>
<keyword evidence="2" id="KW-0813">Transport</keyword>
<dbReference type="InterPro" id="IPR011701">
    <property type="entry name" value="MFS"/>
</dbReference>
<dbReference type="PANTHER" id="PTHR43791">
    <property type="entry name" value="PERMEASE-RELATED"/>
    <property type="match status" value="1"/>
</dbReference>
<reference evidence="8 9" key="1">
    <citation type="submission" date="2019-03" db="EMBL/GenBank/DDBJ databases">
        <title>Draft genome sequence of Xylaria hypoxylon DSM 108379, a ubiquitous saprotrophic-parasitic fungi on hardwood.</title>
        <authorList>
            <person name="Buettner E."/>
            <person name="Leonhardt S."/>
            <person name="Gebauer A.M."/>
            <person name="Liers C."/>
            <person name="Hofrichter M."/>
            <person name="Kellner H."/>
        </authorList>
    </citation>
    <scope>NUCLEOTIDE SEQUENCE [LARGE SCALE GENOMIC DNA]</scope>
    <source>
        <strain evidence="8 9">DSM 108379</strain>
    </source>
</reference>
<feature type="transmembrane region" description="Helical" evidence="6">
    <location>
        <begin position="121"/>
        <end position="142"/>
    </location>
</feature>
<gene>
    <name evidence="8" type="ORF">E0Z10_g2394</name>
</gene>
<feature type="transmembrane region" description="Helical" evidence="6">
    <location>
        <begin position="90"/>
        <end position="109"/>
    </location>
</feature>
<dbReference type="Proteomes" id="UP000297716">
    <property type="component" value="Unassembled WGS sequence"/>
</dbReference>
<feature type="transmembrane region" description="Helical" evidence="6">
    <location>
        <begin position="217"/>
        <end position="237"/>
    </location>
</feature>
<dbReference type="OrthoDB" id="2250022at2759"/>
<dbReference type="SUPFAM" id="SSF103473">
    <property type="entry name" value="MFS general substrate transporter"/>
    <property type="match status" value="1"/>
</dbReference>
<evidence type="ECO:0000256" key="4">
    <source>
        <dbReference type="ARBA" id="ARBA00022989"/>
    </source>
</evidence>
<comment type="caution">
    <text evidence="8">The sequence shown here is derived from an EMBL/GenBank/DDBJ whole genome shotgun (WGS) entry which is preliminary data.</text>
</comment>
<feature type="transmembrane region" description="Helical" evidence="6">
    <location>
        <begin position="353"/>
        <end position="371"/>
    </location>
</feature>
<feature type="transmembrane region" description="Helical" evidence="6">
    <location>
        <begin position="184"/>
        <end position="205"/>
    </location>
</feature>
<keyword evidence="9" id="KW-1185">Reference proteome</keyword>
<organism evidence="8 9">
    <name type="scientific">Xylaria hypoxylon</name>
    <dbReference type="NCBI Taxonomy" id="37992"/>
    <lineage>
        <taxon>Eukaryota</taxon>
        <taxon>Fungi</taxon>
        <taxon>Dikarya</taxon>
        <taxon>Ascomycota</taxon>
        <taxon>Pezizomycotina</taxon>
        <taxon>Sordariomycetes</taxon>
        <taxon>Xylariomycetidae</taxon>
        <taxon>Xylariales</taxon>
        <taxon>Xylariaceae</taxon>
        <taxon>Xylaria</taxon>
    </lineage>
</organism>
<dbReference type="Pfam" id="PF07690">
    <property type="entry name" value="MFS_1"/>
    <property type="match status" value="1"/>
</dbReference>
<dbReference type="InterPro" id="IPR020846">
    <property type="entry name" value="MFS_dom"/>
</dbReference>
<sequence length="493" mass="53728">MDDTKPDNLSEVIKNEDAEGPIDAALLMPAHLAALSEGEYRKLGKKATLKMDFVIMPVLVIMFILNFLDRQNLASAKLAGIEEDLGISDVQYQTCVSILFVGYILLQVPSNLILGKIKWPGIYICCGMAVWGAISALMSTVQSFGGLLAARIFLGVVEAVFFPGALYFLSLFYNRKQYALRAAILYSGSQLGNAFGTLFAIGVLRLDGQHGLAGWRWLFLIEGVLTTGLALLFVFILPNSNQKILGMSKIECDWVQWNMLEDQGQTNNSEEISSKQGFILAATDPKTWLLIGTLYSIFIASALTNFFPSVVAGLGFDRTTTYGLTAPPFILSVIVMLIIGFHSDRKQERWLHIVAPLIVTAIANIIALSTLNVAARYVAIIILPGSFYSAAVVTLSWVSNSISQPAPKRAAAIALVNAICNTPNIWGSYLYFGAPRYIVAFVVNLVAAGLAIGFATATRMYLKRQNARLDRGEDIGKHGPTAAQITSGFRYIT</sequence>
<dbReference type="PROSITE" id="PS50850">
    <property type="entry name" value="MFS"/>
    <property type="match status" value="1"/>
</dbReference>
<dbReference type="EMBL" id="SKBN01000028">
    <property type="protein sequence ID" value="TGJ86416.1"/>
    <property type="molecule type" value="Genomic_DNA"/>
</dbReference>
<proteinExistence type="predicted"/>
<dbReference type="PANTHER" id="PTHR43791:SF23">
    <property type="entry name" value="MAJOR FACILITATOR SUPERFAMILY (MFS) PROFILE DOMAIN-CONTAINING PROTEIN"/>
    <property type="match status" value="1"/>
</dbReference>
<evidence type="ECO:0000256" key="1">
    <source>
        <dbReference type="ARBA" id="ARBA00004141"/>
    </source>
</evidence>
<feature type="transmembrane region" description="Helical" evidence="6">
    <location>
        <begin position="288"/>
        <end position="316"/>
    </location>
</feature>
<evidence type="ECO:0000259" key="7">
    <source>
        <dbReference type="PROSITE" id="PS50850"/>
    </source>
</evidence>